<dbReference type="Proteomes" id="UP000607653">
    <property type="component" value="Unassembled WGS sequence"/>
</dbReference>
<keyword evidence="3" id="KW-1185">Reference proteome</keyword>
<dbReference type="EMBL" id="DUZY01000001">
    <property type="protein sequence ID" value="DAD20928.1"/>
    <property type="molecule type" value="Genomic_DNA"/>
</dbReference>
<protein>
    <submittedName>
        <fullName evidence="2">Uncharacterized protein</fullName>
    </submittedName>
</protein>
<organism evidence="2 3">
    <name type="scientific">Nelumbo nucifera</name>
    <name type="common">Sacred lotus</name>
    <dbReference type="NCBI Taxonomy" id="4432"/>
    <lineage>
        <taxon>Eukaryota</taxon>
        <taxon>Viridiplantae</taxon>
        <taxon>Streptophyta</taxon>
        <taxon>Embryophyta</taxon>
        <taxon>Tracheophyta</taxon>
        <taxon>Spermatophyta</taxon>
        <taxon>Magnoliopsida</taxon>
        <taxon>Proteales</taxon>
        <taxon>Nelumbonaceae</taxon>
        <taxon>Nelumbo</taxon>
    </lineage>
</organism>
<gene>
    <name evidence="2" type="ORF">HUJ06_022391</name>
</gene>
<accession>A0A822XU14</accession>
<feature type="region of interest" description="Disordered" evidence="1">
    <location>
        <begin position="1"/>
        <end position="40"/>
    </location>
</feature>
<reference evidence="2 3" key="1">
    <citation type="journal article" date="2020" name="Mol. Biol. Evol.">
        <title>Distinct Expression and Methylation Patterns for Genes with Different Fates following a Single Whole-Genome Duplication in Flowering Plants.</title>
        <authorList>
            <person name="Shi T."/>
            <person name="Rahmani R.S."/>
            <person name="Gugger P.F."/>
            <person name="Wang M."/>
            <person name="Li H."/>
            <person name="Zhang Y."/>
            <person name="Li Z."/>
            <person name="Wang Q."/>
            <person name="Van de Peer Y."/>
            <person name="Marchal K."/>
            <person name="Chen J."/>
        </authorList>
    </citation>
    <scope>NUCLEOTIDE SEQUENCE [LARGE SCALE GENOMIC DNA]</scope>
    <source>
        <tissue evidence="2">Leaf</tissue>
    </source>
</reference>
<feature type="compositionally biased region" description="Basic and acidic residues" evidence="1">
    <location>
        <begin position="8"/>
        <end position="20"/>
    </location>
</feature>
<dbReference type="AlphaFoldDB" id="A0A822XU14"/>
<evidence type="ECO:0000313" key="3">
    <source>
        <dbReference type="Proteomes" id="UP000607653"/>
    </source>
</evidence>
<sequence>MHSITPCDLERSRKPSRSSEECQWQLSPHAMKPVAEAPSI</sequence>
<evidence type="ECO:0000313" key="2">
    <source>
        <dbReference type="EMBL" id="DAD20928.1"/>
    </source>
</evidence>
<proteinExistence type="predicted"/>
<name>A0A822XU14_NELNU</name>
<evidence type="ECO:0000256" key="1">
    <source>
        <dbReference type="SAM" id="MobiDB-lite"/>
    </source>
</evidence>
<comment type="caution">
    <text evidence="2">The sequence shown here is derived from an EMBL/GenBank/DDBJ whole genome shotgun (WGS) entry which is preliminary data.</text>
</comment>